<dbReference type="Proteomes" id="UP001501624">
    <property type="component" value="Unassembled WGS sequence"/>
</dbReference>
<dbReference type="EMBL" id="BAABCM010000001">
    <property type="protein sequence ID" value="GAA3800869.1"/>
    <property type="molecule type" value="Genomic_DNA"/>
</dbReference>
<dbReference type="InterPro" id="IPR036291">
    <property type="entry name" value="NAD(P)-bd_dom_sf"/>
</dbReference>
<dbReference type="InterPro" id="IPR028939">
    <property type="entry name" value="P5C_Rdtase_cat_N"/>
</dbReference>
<evidence type="ECO:0000313" key="4">
    <source>
        <dbReference type="Proteomes" id="UP001501624"/>
    </source>
</evidence>
<comment type="caution">
    <text evidence="3">The sequence shown here is derived from an EMBL/GenBank/DDBJ whole genome shotgun (WGS) entry which is preliminary data.</text>
</comment>
<dbReference type="PANTHER" id="PTHR14239:SF10">
    <property type="entry name" value="REDUCTASE"/>
    <property type="match status" value="1"/>
</dbReference>
<dbReference type="Gene3D" id="3.40.50.720">
    <property type="entry name" value="NAD(P)-binding Rossmann-like Domain"/>
    <property type="match status" value="1"/>
</dbReference>
<evidence type="ECO:0000256" key="1">
    <source>
        <dbReference type="ARBA" id="ARBA00023002"/>
    </source>
</evidence>
<evidence type="ECO:0000259" key="2">
    <source>
        <dbReference type="Pfam" id="PF03807"/>
    </source>
</evidence>
<keyword evidence="1" id="KW-0560">Oxidoreductase</keyword>
<dbReference type="InterPro" id="IPR051267">
    <property type="entry name" value="STEAP_metalloreductase"/>
</dbReference>
<gene>
    <name evidence="3" type="ORF">GCM10022380_17910</name>
</gene>
<evidence type="ECO:0000313" key="3">
    <source>
        <dbReference type="EMBL" id="GAA3800869.1"/>
    </source>
</evidence>
<organism evidence="3 4">
    <name type="scientific">Amycolatopsis tucumanensis</name>
    <dbReference type="NCBI Taxonomy" id="401106"/>
    <lineage>
        <taxon>Bacteria</taxon>
        <taxon>Bacillati</taxon>
        <taxon>Actinomycetota</taxon>
        <taxon>Actinomycetes</taxon>
        <taxon>Pseudonocardiales</taxon>
        <taxon>Pseudonocardiaceae</taxon>
        <taxon>Amycolatopsis</taxon>
    </lineage>
</organism>
<dbReference type="RefSeq" id="WP_020419071.1">
    <property type="nucleotide sequence ID" value="NZ_BAABCM010000001.1"/>
</dbReference>
<accession>A0ABP7HSR0</accession>
<dbReference type="SUPFAM" id="SSF51735">
    <property type="entry name" value="NAD(P)-binding Rossmann-fold domains"/>
    <property type="match status" value="1"/>
</dbReference>
<sequence length="197" mass="19887">MRIGILGAGAIGAAFARRLVAGGHEALLSNSRGPDTLAGLVAELGPGASAGTRLEAARAEIVVLAVPRPQVTAVLDGLPAWDGRILVDATNDFSVRPRPDEPTTSEQVAALAPGARVLKALNHLFAASLAAAPHAAAGNRVLFVSGDDHEAKKQFSAVLTDLGYAPIDLGGLAAGGRLHQANGGPLVGHDLVRLASA</sequence>
<dbReference type="PANTHER" id="PTHR14239">
    <property type="entry name" value="DUDULIN-RELATED"/>
    <property type="match status" value="1"/>
</dbReference>
<reference evidence="4" key="1">
    <citation type="journal article" date="2019" name="Int. J. Syst. Evol. Microbiol.">
        <title>The Global Catalogue of Microorganisms (GCM) 10K type strain sequencing project: providing services to taxonomists for standard genome sequencing and annotation.</title>
        <authorList>
            <consortium name="The Broad Institute Genomics Platform"/>
            <consortium name="The Broad Institute Genome Sequencing Center for Infectious Disease"/>
            <person name="Wu L."/>
            <person name="Ma J."/>
        </authorList>
    </citation>
    <scope>NUCLEOTIDE SEQUENCE [LARGE SCALE GENOMIC DNA]</scope>
    <source>
        <strain evidence="4">JCM 17017</strain>
    </source>
</reference>
<name>A0ABP7HSR0_9PSEU</name>
<protein>
    <submittedName>
        <fullName evidence="3">NAD(P)-binding domain-containing protein</fullName>
    </submittedName>
</protein>
<keyword evidence="4" id="KW-1185">Reference proteome</keyword>
<dbReference type="Pfam" id="PF03807">
    <property type="entry name" value="F420_oxidored"/>
    <property type="match status" value="1"/>
</dbReference>
<feature type="domain" description="Pyrroline-5-carboxylate reductase catalytic N-terminal" evidence="2">
    <location>
        <begin position="2"/>
        <end position="91"/>
    </location>
</feature>
<proteinExistence type="predicted"/>